<evidence type="ECO:0000256" key="6">
    <source>
        <dbReference type="ARBA" id="ARBA00023136"/>
    </source>
</evidence>
<keyword evidence="4 7" id="KW-0812">Transmembrane</keyword>
<dbReference type="PROSITE" id="PS50850">
    <property type="entry name" value="MFS"/>
    <property type="match status" value="1"/>
</dbReference>
<feature type="domain" description="Major facilitator superfamily (MFS) profile" evidence="8">
    <location>
        <begin position="1"/>
        <end position="396"/>
    </location>
</feature>
<dbReference type="InterPro" id="IPR020846">
    <property type="entry name" value="MFS_dom"/>
</dbReference>
<evidence type="ECO:0000259" key="8">
    <source>
        <dbReference type="PROSITE" id="PS50850"/>
    </source>
</evidence>
<sequence>MNSMRSFKHRNFRILYPASTASNIGTWAQRVAQDWLVLQITGSGTYVGLVVGLQFLPALLLSMQGGKIADRFNKRRTLIICNFAGGISATTLGLLVITEHVKLWHVFFFAFALGTASAIDAPVRQSFTAEIVGKADLPNAVSLNSANFNLARLIGPGVSGLLIAAFGTGPSFLLNAVSYLFIITALLCLRERDLFIENKPNLNAKISEAFNYVKARPDITAVMITVFFTATFGLNFMIFNTLMATKVFHKGAASYGALGSILAIGSLTGALISARLEKKRDPSYVMRGSALFGIVVAIESFAPTFTIYAMLLPIGGCIALLTLISANSMVQLRTDPAIRGRVMGIYLTIFMGGTPLGSPLIGWLSTTIGVRETMLVCGIITFTAAIVVYYKFKGRIETPASFLVGDVLETTYENK</sequence>
<feature type="transmembrane region" description="Helical" evidence="7">
    <location>
        <begin position="284"/>
        <end position="302"/>
    </location>
</feature>
<keyword evidence="3" id="KW-1003">Cell membrane</keyword>
<evidence type="ECO:0000256" key="5">
    <source>
        <dbReference type="ARBA" id="ARBA00022989"/>
    </source>
</evidence>
<dbReference type="Pfam" id="PF05977">
    <property type="entry name" value="MFS_3"/>
    <property type="match status" value="1"/>
</dbReference>
<feature type="transmembrane region" description="Helical" evidence="7">
    <location>
        <begin position="35"/>
        <end position="56"/>
    </location>
</feature>
<keyword evidence="5 7" id="KW-1133">Transmembrane helix</keyword>
<evidence type="ECO:0000313" key="11">
    <source>
        <dbReference type="EMBL" id="CAB5065229.1"/>
    </source>
</evidence>
<name>A0A6J7UGR8_9ZZZZ</name>
<feature type="transmembrane region" description="Helical" evidence="7">
    <location>
        <begin position="342"/>
        <end position="361"/>
    </location>
</feature>
<dbReference type="GO" id="GO:0022857">
    <property type="term" value="F:transmembrane transporter activity"/>
    <property type="evidence" value="ECO:0007669"/>
    <property type="project" value="InterPro"/>
</dbReference>
<dbReference type="AlphaFoldDB" id="A0A6J7UGR8"/>
<evidence type="ECO:0000256" key="1">
    <source>
        <dbReference type="ARBA" id="ARBA00004651"/>
    </source>
</evidence>
<feature type="transmembrane region" description="Helical" evidence="7">
    <location>
        <begin position="252"/>
        <end position="272"/>
    </location>
</feature>
<evidence type="ECO:0000313" key="10">
    <source>
        <dbReference type="EMBL" id="CAB4800105.1"/>
    </source>
</evidence>
<dbReference type="EMBL" id="CAFBQT010000100">
    <property type="protein sequence ID" value="CAB5065229.1"/>
    <property type="molecule type" value="Genomic_DNA"/>
</dbReference>
<feature type="transmembrane region" description="Helical" evidence="7">
    <location>
        <begin position="103"/>
        <end position="123"/>
    </location>
</feature>
<dbReference type="GO" id="GO:0005886">
    <property type="term" value="C:plasma membrane"/>
    <property type="evidence" value="ECO:0007669"/>
    <property type="project" value="UniProtKB-SubCell"/>
</dbReference>
<evidence type="ECO:0000256" key="7">
    <source>
        <dbReference type="SAM" id="Phobius"/>
    </source>
</evidence>
<accession>A0A6J7UGR8</accession>
<evidence type="ECO:0000256" key="4">
    <source>
        <dbReference type="ARBA" id="ARBA00022692"/>
    </source>
</evidence>
<evidence type="ECO:0000313" key="9">
    <source>
        <dbReference type="EMBL" id="CAB4588381.1"/>
    </source>
</evidence>
<feature type="transmembrane region" description="Helical" evidence="7">
    <location>
        <begin position="219"/>
        <end position="240"/>
    </location>
</feature>
<dbReference type="Gene3D" id="1.20.1250.20">
    <property type="entry name" value="MFS general substrate transporter like domains"/>
    <property type="match status" value="1"/>
</dbReference>
<proteinExistence type="predicted"/>
<feature type="transmembrane region" description="Helical" evidence="7">
    <location>
        <begin position="308"/>
        <end position="330"/>
    </location>
</feature>
<reference evidence="11" key="1">
    <citation type="submission" date="2020-05" db="EMBL/GenBank/DDBJ databases">
        <authorList>
            <person name="Chiriac C."/>
            <person name="Salcher M."/>
            <person name="Ghai R."/>
            <person name="Kavagutti S V."/>
        </authorList>
    </citation>
    <scope>NUCLEOTIDE SEQUENCE</scope>
</reference>
<feature type="transmembrane region" description="Helical" evidence="7">
    <location>
        <begin position="77"/>
        <end position="97"/>
    </location>
</feature>
<dbReference type="PANTHER" id="PTHR23513:SF11">
    <property type="entry name" value="STAPHYLOFERRIN A TRANSPORTER"/>
    <property type="match status" value="1"/>
</dbReference>
<evidence type="ECO:0000256" key="3">
    <source>
        <dbReference type="ARBA" id="ARBA00022475"/>
    </source>
</evidence>
<dbReference type="InterPro" id="IPR036259">
    <property type="entry name" value="MFS_trans_sf"/>
</dbReference>
<feature type="transmembrane region" description="Helical" evidence="7">
    <location>
        <begin position="373"/>
        <end position="392"/>
    </location>
</feature>
<keyword evidence="6 7" id="KW-0472">Membrane</keyword>
<organism evidence="11">
    <name type="scientific">freshwater metagenome</name>
    <dbReference type="NCBI Taxonomy" id="449393"/>
    <lineage>
        <taxon>unclassified sequences</taxon>
        <taxon>metagenomes</taxon>
        <taxon>ecological metagenomes</taxon>
    </lineage>
</organism>
<dbReference type="InterPro" id="IPR010290">
    <property type="entry name" value="TM_effector"/>
</dbReference>
<keyword evidence="2" id="KW-0813">Transport</keyword>
<protein>
    <submittedName>
        <fullName evidence="11">Unannotated protein</fullName>
    </submittedName>
</protein>
<dbReference type="PANTHER" id="PTHR23513">
    <property type="entry name" value="INTEGRAL MEMBRANE EFFLUX PROTEIN-RELATED"/>
    <property type="match status" value="1"/>
</dbReference>
<dbReference type="SUPFAM" id="SSF103473">
    <property type="entry name" value="MFS general substrate transporter"/>
    <property type="match status" value="1"/>
</dbReference>
<comment type="subcellular location">
    <subcellularLocation>
        <location evidence="1">Cell membrane</location>
        <topology evidence="1">Multi-pass membrane protein</topology>
    </subcellularLocation>
</comment>
<evidence type="ECO:0000256" key="2">
    <source>
        <dbReference type="ARBA" id="ARBA00022448"/>
    </source>
</evidence>
<dbReference type="EMBL" id="CAFAAT010000016">
    <property type="protein sequence ID" value="CAB4800105.1"/>
    <property type="molecule type" value="Genomic_DNA"/>
</dbReference>
<dbReference type="EMBL" id="CAEZUF010000025">
    <property type="protein sequence ID" value="CAB4588381.1"/>
    <property type="molecule type" value="Genomic_DNA"/>
</dbReference>
<gene>
    <name evidence="9" type="ORF">UFOPK1791_00407</name>
    <name evidence="10" type="ORF">UFOPK3083_00299</name>
    <name evidence="11" type="ORF">UFOPK4355_00793</name>
</gene>
<feature type="transmembrane region" description="Helical" evidence="7">
    <location>
        <begin position="172"/>
        <end position="189"/>
    </location>
</feature>
<dbReference type="CDD" id="cd06173">
    <property type="entry name" value="MFS_MefA_like"/>
    <property type="match status" value="1"/>
</dbReference>